<sequence length="41" mass="4948">MVVLSKLSEIVLSRIYTWENMLVLMILGWISSHLRVHLYFR</sequence>
<accession>A0A392UP31</accession>
<evidence type="ECO:0000256" key="1">
    <source>
        <dbReference type="SAM" id="Phobius"/>
    </source>
</evidence>
<dbReference type="Proteomes" id="UP000265520">
    <property type="component" value="Unassembled WGS sequence"/>
</dbReference>
<keyword evidence="1" id="KW-0472">Membrane</keyword>
<proteinExistence type="predicted"/>
<feature type="transmembrane region" description="Helical" evidence="1">
    <location>
        <begin position="20"/>
        <end position="40"/>
    </location>
</feature>
<dbReference type="AlphaFoldDB" id="A0A392UP31"/>
<protein>
    <submittedName>
        <fullName evidence="2">Uncharacterized protein</fullName>
    </submittedName>
</protein>
<reference evidence="2 3" key="1">
    <citation type="journal article" date="2018" name="Front. Plant Sci.">
        <title>Red Clover (Trifolium pratense) and Zigzag Clover (T. medium) - A Picture of Genomic Similarities and Differences.</title>
        <authorList>
            <person name="Dluhosova J."/>
            <person name="Istvanek J."/>
            <person name="Nedelnik J."/>
            <person name="Repkova J."/>
        </authorList>
    </citation>
    <scope>NUCLEOTIDE SEQUENCE [LARGE SCALE GENOMIC DNA]</scope>
    <source>
        <strain evidence="3">cv. 10/8</strain>
        <tissue evidence="2">Leaf</tissue>
    </source>
</reference>
<dbReference type="EMBL" id="LXQA010864868">
    <property type="protein sequence ID" value="MCI74638.1"/>
    <property type="molecule type" value="Genomic_DNA"/>
</dbReference>
<keyword evidence="3" id="KW-1185">Reference proteome</keyword>
<evidence type="ECO:0000313" key="3">
    <source>
        <dbReference type="Proteomes" id="UP000265520"/>
    </source>
</evidence>
<name>A0A392UP31_9FABA</name>
<evidence type="ECO:0000313" key="2">
    <source>
        <dbReference type="EMBL" id="MCI74638.1"/>
    </source>
</evidence>
<keyword evidence="1" id="KW-1133">Transmembrane helix</keyword>
<comment type="caution">
    <text evidence="2">The sequence shown here is derived from an EMBL/GenBank/DDBJ whole genome shotgun (WGS) entry which is preliminary data.</text>
</comment>
<organism evidence="2 3">
    <name type="scientific">Trifolium medium</name>
    <dbReference type="NCBI Taxonomy" id="97028"/>
    <lineage>
        <taxon>Eukaryota</taxon>
        <taxon>Viridiplantae</taxon>
        <taxon>Streptophyta</taxon>
        <taxon>Embryophyta</taxon>
        <taxon>Tracheophyta</taxon>
        <taxon>Spermatophyta</taxon>
        <taxon>Magnoliopsida</taxon>
        <taxon>eudicotyledons</taxon>
        <taxon>Gunneridae</taxon>
        <taxon>Pentapetalae</taxon>
        <taxon>rosids</taxon>
        <taxon>fabids</taxon>
        <taxon>Fabales</taxon>
        <taxon>Fabaceae</taxon>
        <taxon>Papilionoideae</taxon>
        <taxon>50 kb inversion clade</taxon>
        <taxon>NPAAA clade</taxon>
        <taxon>Hologalegina</taxon>
        <taxon>IRL clade</taxon>
        <taxon>Trifolieae</taxon>
        <taxon>Trifolium</taxon>
    </lineage>
</organism>
<keyword evidence="1" id="KW-0812">Transmembrane</keyword>